<evidence type="ECO:0000256" key="1">
    <source>
        <dbReference type="SAM" id="MobiDB-lite"/>
    </source>
</evidence>
<dbReference type="Proteomes" id="UP001515780">
    <property type="component" value="Unassembled WGS sequence"/>
</dbReference>
<reference evidence="2 3" key="1">
    <citation type="journal article" date="2019" name="bioRxiv">
        <title>Bacteria contribute to plant secondary compound degradation in a generalist herbivore system.</title>
        <authorList>
            <person name="Francoeur C.B."/>
            <person name="Khadempour L."/>
            <person name="Moreira-Soto R.D."/>
            <person name="Gotting K."/>
            <person name="Book A.J."/>
            <person name="Pinto-Tomas A.A."/>
            <person name="Keefover-Ring K."/>
            <person name="Currie C.R."/>
        </authorList>
    </citation>
    <scope>NUCLEOTIDE SEQUENCE [LARGE SCALE GENOMIC DNA]</scope>
    <source>
        <strain evidence="2">Al-1710</strain>
    </source>
</reference>
<gene>
    <name evidence="2" type="ORF">F3J37_01435</name>
</gene>
<feature type="region of interest" description="Disordered" evidence="1">
    <location>
        <begin position="1"/>
        <end position="29"/>
    </location>
</feature>
<evidence type="ECO:0000313" key="2">
    <source>
        <dbReference type="EMBL" id="NIG17340.1"/>
    </source>
</evidence>
<dbReference type="InterPro" id="IPR021085">
    <property type="entry name" value="AvrE_T3Es"/>
</dbReference>
<dbReference type="Pfam" id="PF11725">
    <property type="entry name" value="AvrE_T3Es"/>
    <property type="match status" value="1"/>
</dbReference>
<dbReference type="EMBL" id="VWXC01000001">
    <property type="protein sequence ID" value="NIG17340.1"/>
    <property type="molecule type" value="Genomic_DNA"/>
</dbReference>
<sequence>MNISNLKNKFLSRPVQKQNNNNNTNKAEAPKLSVITEKLPTSPFMKCQLSLNKKGKLAVQVPEGAPVLEPLLSKTIGHPALSYQSLAYSDDRNRHVLLDTKGRLMSLAMTDEGFIGITHSQQKKDWLPPPKPSMLNRNRPTQSHQLELINDFAMVDGKKIALPGKALNEFLTESTSDETGRFRVHMKQLFRFNEASKAWEPYRSQTDRRSLLSTQADGNVYSVNNDRQLVAVNHETLKKESLTEAMSPHLFPDRAQTKKTPGITVDKKIEHFSVSREGHALLQLRNDDDKVQKLVWYEDVNDPNSRLSLNLPHGASCQKTAIFDKTIFAIDYRGALQCAPLPSIHDSTLHFDSGAMNVRAKKINEAISSTIGEGFKLEDIRNVTRDRIYFLVKDKLEQKHFIGVNIDSHNVSIESAWNITDAMTLDHQQGLDPFVPNPKNVIDLDRFGKVTEYDHRPYFLNEKTGQWEMTSEEKSDRMKMTRLRAGLDGAPWILKDDAIKKLKVREFSQRQPESGAVFALPQVKKTLSLDQQIPSLDHDHFITDFAVLDAANVVTVNRYGDLTFRTSGSSKTVNASQLAKTSGKPDLKIQSLGMTAERQLLMLSSKGEVLSLNESQWRAGQTQPLQVITPPRNEFIANIKFIDLHTVKPGVIAFEDGNRDLWIRSGRNWTPYLQDEKEPSTPNSPDVLTNSFETLKADDKVRRMGVVNVKSNYTIGGLHRQRKVKTNFRDRMDAFIFRPTMEWPRPLKNAAYGVQHSFHGREGLKPLYDMQGDLAMQIRILQDRYPDSPSQTMHSRIHALYQHAQTPEQRNLIRELQDFKDILAQSATHYSKLIGKHYGLLDNNLRSTIRPKMKRTKSGLFNIASSRSSNLTEHLKNMMNAYPLDLDNESVQIMTQLFDRNVILNQQKEAVPAGLNRDAYDEIGLVKSRLIHDVLVMRHFHELMDDIEKSFTLEKEKPEWLAETGEKLSALRYGLWDQNPIKAATDQGFENHGTLEGSYDAIRQMVKAFSKENHGVNITTRSVLQASDQAALQQNLLDTLRGMETGESVSFSRGYGVNASVTSYFSRALFVGAGAAARADRGYSMNLTRTEKGFNVSFGRSMAHTANLNMAAVNNLFSQFDPAHPVYLDESHHLPMSKTLLLGGGASLTARNANASTLSLDIAEHELNNFIEQLIAGDLNPIEIMNRGTSPQVTNTNRQDVNLSLNVNASLYVSLPFVSDDVPTTTGIGRFRVAGSANVSAVNYRRERSRSVTSVGESSAQSDNSFSFADRAAINAGLSAPFGPRWFSNGSKENLTAYVSPSADMSVSIDNRTEHKLKIDLNDAPEITSRQIDTIVNRLDRFFTDNASSQLLAQVNRKKENALSPDERLTILDRHFSSWYESSIPSRHHELTGHGQKTALLALQSLVRNQKAYEEKSQLITRAEYQSSFKNANQLEHKTLCQYLASLTNFTHQGVHSDRLKEMMENDHQLKSFIDAIRENPRAIATLTFEFNQDVREQLEHQWAAKTLTQDQISDMLKDRQNLRIKSLNFSHTVKKTDGYASPNFMLGGSNSATVSITEQLGSIQFAYSDNNDQYPASYTIKGRMLTRDNGFNAALDAAKEAGFVLRTPV</sequence>
<accession>A0ABX0RI57</accession>
<name>A0ABX0RI57_9GAMM</name>
<dbReference type="RefSeq" id="WP_166718823.1">
    <property type="nucleotide sequence ID" value="NZ_VWXC01000001.1"/>
</dbReference>
<organism evidence="2 3">
    <name type="scientific">Candidatus Pantoea communis</name>
    <dbReference type="NCBI Taxonomy" id="2608354"/>
    <lineage>
        <taxon>Bacteria</taxon>
        <taxon>Pseudomonadati</taxon>
        <taxon>Pseudomonadota</taxon>
        <taxon>Gammaproteobacteria</taxon>
        <taxon>Enterobacterales</taxon>
        <taxon>Erwiniaceae</taxon>
        <taxon>Pantoea</taxon>
    </lineage>
</organism>
<proteinExistence type="predicted"/>
<comment type="caution">
    <text evidence="2">The sequence shown here is derived from an EMBL/GenBank/DDBJ whole genome shotgun (WGS) entry which is preliminary data.</text>
</comment>
<keyword evidence="3" id="KW-1185">Reference proteome</keyword>
<evidence type="ECO:0000313" key="3">
    <source>
        <dbReference type="Proteomes" id="UP001515780"/>
    </source>
</evidence>
<protein>
    <submittedName>
        <fullName evidence="2">AvrE-family type 3 secretion system effector</fullName>
    </submittedName>
</protein>